<evidence type="ECO:0000313" key="1">
    <source>
        <dbReference type="EMBL" id="MET3751372.1"/>
    </source>
</evidence>
<reference evidence="1 2" key="1">
    <citation type="submission" date="2024-06" db="EMBL/GenBank/DDBJ databases">
        <title>Genomic Encyclopedia of Type Strains, Phase IV (KMG-IV): sequencing the most valuable type-strain genomes for metagenomic binning, comparative biology and taxonomic classification.</title>
        <authorList>
            <person name="Goeker M."/>
        </authorList>
    </citation>
    <scope>NUCLEOTIDE SEQUENCE [LARGE SCALE GENOMIC DNA]</scope>
    <source>
        <strain evidence="1 2">DSM 29492</strain>
    </source>
</reference>
<organism evidence="1 2">
    <name type="scientific">Blautia caecimuris</name>
    <dbReference type="NCBI Taxonomy" id="1796615"/>
    <lineage>
        <taxon>Bacteria</taxon>
        <taxon>Bacillati</taxon>
        <taxon>Bacillota</taxon>
        <taxon>Clostridia</taxon>
        <taxon>Lachnospirales</taxon>
        <taxon>Lachnospiraceae</taxon>
        <taxon>Blautia</taxon>
    </lineage>
</organism>
<name>A0ABV2M4H0_9FIRM</name>
<gene>
    <name evidence="1" type="ORF">ABID24_002631</name>
</gene>
<accession>A0ABV2M4H0</accession>
<comment type="caution">
    <text evidence="1">The sequence shown here is derived from an EMBL/GenBank/DDBJ whole genome shotgun (WGS) entry which is preliminary data.</text>
</comment>
<dbReference type="Proteomes" id="UP001549106">
    <property type="component" value="Unassembled WGS sequence"/>
</dbReference>
<evidence type="ECO:0000313" key="2">
    <source>
        <dbReference type="Proteomes" id="UP001549106"/>
    </source>
</evidence>
<sequence>MPLSMVNQGEPHIVIGTLISGGCVGTGKI</sequence>
<keyword evidence="2" id="KW-1185">Reference proteome</keyword>
<dbReference type="EMBL" id="JBEPMJ010000021">
    <property type="protein sequence ID" value="MET3751372.1"/>
    <property type="molecule type" value="Genomic_DNA"/>
</dbReference>
<protein>
    <submittedName>
        <fullName evidence="1">Uncharacterized protein</fullName>
    </submittedName>
</protein>
<proteinExistence type="predicted"/>